<sequence length="226" mass="25197">MKKPVVIYIAGYGRSGSSALSRALAQDETVLSAGELGRLPNFIRNDHPCACGKPVSECFVWRNARTGTINDTMEAVIHANFPIVVDSSKTAYFDFHRPLLYRMNGYRVIMVHLKRPLSGVLNSISKGTNKDLEAGIKRRRALNRTRAVLGYSFAHGAAVANRLIFRDFIRVEHTDMTQDLSKVVHSILSLAENAATREPQDQILNRSTHGMHEIAGNRLLRDDGRV</sequence>
<evidence type="ECO:0000313" key="2">
    <source>
        <dbReference type="Proteomes" id="UP000322545"/>
    </source>
</evidence>
<dbReference type="Proteomes" id="UP000322545">
    <property type="component" value="Unassembled WGS sequence"/>
</dbReference>
<dbReference type="RefSeq" id="WP_149780804.1">
    <property type="nucleotide sequence ID" value="NZ_FRCB01000012.1"/>
</dbReference>
<protein>
    <recommendedName>
        <fullName evidence="3">Sulfotransferase family protein</fullName>
    </recommendedName>
</protein>
<evidence type="ECO:0008006" key="3">
    <source>
        <dbReference type="Google" id="ProtNLM"/>
    </source>
</evidence>
<dbReference type="Gene3D" id="3.40.50.300">
    <property type="entry name" value="P-loop containing nucleotide triphosphate hydrolases"/>
    <property type="match status" value="1"/>
</dbReference>
<name>A0A1M7KXJ9_9RHOB</name>
<accession>A0A1M7KXJ9</accession>
<proteinExistence type="predicted"/>
<dbReference type="EMBL" id="FRCB01000012">
    <property type="protein sequence ID" value="SHM69984.1"/>
    <property type="molecule type" value="Genomic_DNA"/>
</dbReference>
<evidence type="ECO:0000313" key="1">
    <source>
        <dbReference type="EMBL" id="SHM69984.1"/>
    </source>
</evidence>
<reference evidence="1 2" key="1">
    <citation type="submission" date="2016-11" db="EMBL/GenBank/DDBJ databases">
        <authorList>
            <person name="Varghese N."/>
            <person name="Submissions S."/>
        </authorList>
    </citation>
    <scope>NUCLEOTIDE SEQUENCE [LARGE SCALE GENOMIC DNA]</scope>
    <source>
        <strain evidence="1 2">DSM 28249</strain>
    </source>
</reference>
<keyword evidence="2" id="KW-1185">Reference proteome</keyword>
<dbReference type="SUPFAM" id="SSF52540">
    <property type="entry name" value="P-loop containing nucleoside triphosphate hydrolases"/>
    <property type="match status" value="1"/>
</dbReference>
<dbReference type="InterPro" id="IPR027417">
    <property type="entry name" value="P-loop_NTPase"/>
</dbReference>
<organism evidence="1 2">
    <name type="scientific">Roseovarius litoreus</name>
    <dbReference type="NCBI Taxonomy" id="1155722"/>
    <lineage>
        <taxon>Bacteria</taxon>
        <taxon>Pseudomonadati</taxon>
        <taxon>Pseudomonadota</taxon>
        <taxon>Alphaproteobacteria</taxon>
        <taxon>Rhodobacterales</taxon>
        <taxon>Roseobacteraceae</taxon>
        <taxon>Roseovarius</taxon>
    </lineage>
</organism>
<gene>
    <name evidence="1" type="ORF">SAMN05443432_11254</name>
</gene>
<dbReference type="AlphaFoldDB" id="A0A1M7KXJ9"/>